<organism evidence="2 3">
    <name type="scientific">Robiginitalea aurantiaca</name>
    <dbReference type="NCBI Taxonomy" id="3056915"/>
    <lineage>
        <taxon>Bacteria</taxon>
        <taxon>Pseudomonadati</taxon>
        <taxon>Bacteroidota</taxon>
        <taxon>Flavobacteriia</taxon>
        <taxon>Flavobacteriales</taxon>
        <taxon>Flavobacteriaceae</taxon>
        <taxon>Robiginitalea</taxon>
    </lineage>
</organism>
<gene>
    <name evidence="2" type="ORF">QU605_00570</name>
</gene>
<feature type="chain" id="PRO_5045094229" description="Lipoprotein" evidence="1">
    <location>
        <begin position="21"/>
        <end position="141"/>
    </location>
</feature>
<proteinExistence type="predicted"/>
<keyword evidence="1" id="KW-0732">Signal</keyword>
<accession>A0ABT7WAJ4</accession>
<reference evidence="2" key="1">
    <citation type="submission" date="2023-06" db="EMBL/GenBank/DDBJ databases">
        <title>Robiginitalea aurantiacus sp. nov. and Algoriphagus sediminis sp. nov., isolated from coastal sediment.</title>
        <authorList>
            <person name="Zhou Z.Y."/>
            <person name="An J."/>
            <person name="Jia Y.W."/>
            <person name="Du Z.J."/>
        </authorList>
    </citation>
    <scope>NUCLEOTIDE SEQUENCE</scope>
    <source>
        <strain evidence="2">M39</strain>
    </source>
</reference>
<sequence length="141" mass="16142">MPMKALRNRLLFLLSLVLFNGCDISSDEVSYRFVSLVTVAVEMPETFRLNETYEIAVTVLEPNGCTEFEGFDILPEETTVRRVVAIGTEQDDMPCTEALKEVETSFEFVCLYEETYVFRFWTGKNEAGLDEFMEIEVPVVP</sequence>
<name>A0ABT7WAJ4_9FLAO</name>
<dbReference type="RefSeq" id="WP_289723312.1">
    <property type="nucleotide sequence ID" value="NZ_JAUDUY010000001.1"/>
</dbReference>
<dbReference type="Proteomes" id="UP001174839">
    <property type="component" value="Unassembled WGS sequence"/>
</dbReference>
<evidence type="ECO:0000313" key="2">
    <source>
        <dbReference type="EMBL" id="MDM9629945.1"/>
    </source>
</evidence>
<comment type="caution">
    <text evidence="2">The sequence shown here is derived from an EMBL/GenBank/DDBJ whole genome shotgun (WGS) entry which is preliminary data.</text>
</comment>
<protein>
    <recommendedName>
        <fullName evidence="4">Lipoprotein</fullName>
    </recommendedName>
</protein>
<evidence type="ECO:0000313" key="3">
    <source>
        <dbReference type="Proteomes" id="UP001174839"/>
    </source>
</evidence>
<evidence type="ECO:0000256" key="1">
    <source>
        <dbReference type="SAM" id="SignalP"/>
    </source>
</evidence>
<dbReference type="EMBL" id="JAUDUY010000001">
    <property type="protein sequence ID" value="MDM9629945.1"/>
    <property type="molecule type" value="Genomic_DNA"/>
</dbReference>
<feature type="signal peptide" evidence="1">
    <location>
        <begin position="1"/>
        <end position="20"/>
    </location>
</feature>
<keyword evidence="3" id="KW-1185">Reference proteome</keyword>
<evidence type="ECO:0008006" key="4">
    <source>
        <dbReference type="Google" id="ProtNLM"/>
    </source>
</evidence>